<evidence type="ECO:0000313" key="15">
    <source>
        <dbReference type="Proteomes" id="UP000305202"/>
    </source>
</evidence>
<proteinExistence type="inferred from homology"/>
<dbReference type="RefSeq" id="WP_136989697.1">
    <property type="nucleotide sequence ID" value="NZ_SZPQ01000009.1"/>
</dbReference>
<evidence type="ECO:0000313" key="14">
    <source>
        <dbReference type="EMBL" id="TKI06951.1"/>
    </source>
</evidence>
<evidence type="ECO:0000256" key="4">
    <source>
        <dbReference type="ARBA" id="ARBA00022519"/>
    </source>
</evidence>
<keyword evidence="4" id="KW-0997">Cell inner membrane</keyword>
<evidence type="ECO:0000256" key="8">
    <source>
        <dbReference type="ARBA" id="ARBA00023224"/>
    </source>
</evidence>
<reference evidence="14 15" key="1">
    <citation type="submission" date="2019-04" db="EMBL/GenBank/DDBJ databases">
        <authorList>
            <person name="Li M."/>
            <person name="Gao C."/>
        </authorList>
    </citation>
    <scope>NUCLEOTIDE SEQUENCE [LARGE SCALE GENOMIC DNA]</scope>
    <source>
        <strain evidence="14 15">BGMRC 2031</strain>
    </source>
</reference>
<feature type="transmembrane region" description="Helical" evidence="12">
    <location>
        <begin position="184"/>
        <end position="206"/>
    </location>
</feature>
<dbReference type="PANTHER" id="PTHR43531:SF14">
    <property type="entry name" value="METHYL-ACCEPTING CHEMOTAXIS PROTEIN I-RELATED"/>
    <property type="match status" value="1"/>
</dbReference>
<feature type="compositionally biased region" description="Basic and acidic residues" evidence="11">
    <location>
        <begin position="635"/>
        <end position="649"/>
    </location>
</feature>
<dbReference type="PANTHER" id="PTHR43531">
    <property type="entry name" value="PROTEIN ICFG"/>
    <property type="match status" value="1"/>
</dbReference>
<gene>
    <name evidence="14" type="ORF">FCN80_08340</name>
</gene>
<dbReference type="Proteomes" id="UP000305202">
    <property type="component" value="Unassembled WGS sequence"/>
</dbReference>
<dbReference type="PROSITE" id="PS50111">
    <property type="entry name" value="CHEMOTAXIS_TRANSDUC_2"/>
    <property type="match status" value="1"/>
</dbReference>
<feature type="compositionally biased region" description="Low complexity" evidence="11">
    <location>
        <begin position="606"/>
        <end position="617"/>
    </location>
</feature>
<dbReference type="InterPro" id="IPR051310">
    <property type="entry name" value="MCP_chemotaxis"/>
</dbReference>
<evidence type="ECO:0000259" key="13">
    <source>
        <dbReference type="PROSITE" id="PS50111"/>
    </source>
</evidence>
<evidence type="ECO:0000256" key="5">
    <source>
        <dbReference type="ARBA" id="ARBA00022692"/>
    </source>
</evidence>
<feature type="domain" description="Methyl-accepting transducer" evidence="13">
    <location>
        <begin position="269"/>
        <end position="498"/>
    </location>
</feature>
<evidence type="ECO:0000256" key="1">
    <source>
        <dbReference type="ARBA" id="ARBA00004429"/>
    </source>
</evidence>
<keyword evidence="2" id="KW-1003">Cell membrane</keyword>
<protein>
    <submittedName>
        <fullName evidence="14">Methyl-accepting chemotaxis protein</fullName>
    </submittedName>
</protein>
<keyword evidence="3" id="KW-0488">Methylation</keyword>
<comment type="similarity">
    <text evidence="9">Belongs to the methyl-accepting chemotaxis (MCP) protein family.</text>
</comment>
<keyword evidence="8 10" id="KW-0807">Transducer</keyword>
<dbReference type="SUPFAM" id="SSF58104">
    <property type="entry name" value="Methyl-accepting chemotaxis protein (MCP) signaling domain"/>
    <property type="match status" value="1"/>
</dbReference>
<keyword evidence="5 12" id="KW-0812">Transmembrane</keyword>
<organism evidence="14 15">
    <name type="scientific">Martelella alba</name>
    <dbReference type="NCBI Taxonomy" id="2590451"/>
    <lineage>
        <taxon>Bacteria</taxon>
        <taxon>Pseudomonadati</taxon>
        <taxon>Pseudomonadota</taxon>
        <taxon>Alphaproteobacteria</taxon>
        <taxon>Hyphomicrobiales</taxon>
        <taxon>Aurantimonadaceae</taxon>
        <taxon>Martelella</taxon>
    </lineage>
</organism>
<dbReference type="InterPro" id="IPR003122">
    <property type="entry name" value="Tar_rcpt_lig-bd"/>
</dbReference>
<evidence type="ECO:0000256" key="3">
    <source>
        <dbReference type="ARBA" id="ARBA00022481"/>
    </source>
</evidence>
<evidence type="ECO:0000256" key="10">
    <source>
        <dbReference type="PROSITE-ProRule" id="PRU00284"/>
    </source>
</evidence>
<dbReference type="PRINTS" id="PR00260">
    <property type="entry name" value="CHEMTRNSDUCR"/>
</dbReference>
<evidence type="ECO:0000256" key="2">
    <source>
        <dbReference type="ARBA" id="ARBA00022475"/>
    </source>
</evidence>
<keyword evidence="15" id="KW-1185">Reference proteome</keyword>
<dbReference type="InterPro" id="IPR004089">
    <property type="entry name" value="MCPsignal_dom"/>
</dbReference>
<dbReference type="InterPro" id="IPR004090">
    <property type="entry name" value="Chemotax_Me-accpt_rcpt"/>
</dbReference>
<dbReference type="Pfam" id="PF00015">
    <property type="entry name" value="MCPsignal"/>
    <property type="match status" value="1"/>
</dbReference>
<evidence type="ECO:0000256" key="7">
    <source>
        <dbReference type="ARBA" id="ARBA00023136"/>
    </source>
</evidence>
<sequence>MIFLKNIKIKLVLMVILVFSYLLWGGVSAYTFYSLKQVNQTLGLSNNEQENSDIINGANEQYYQAVTALERAARAGQGNDSADLATAASELDAIGRGLTQFKAIDHGMLDPSLVDKIYNSSQQLFTLGLQPLYAAVKEGRMDDFNRGLQETYLPLRNGFSTVIRDYNSAINAIKNQSTVRIDQLMMWCQRVIAVALVIGILLLVFTHRYLVRYMNRPLDTIKDYFRAWANGHLGVQIVDLGRNCIGELVPFLSEIKTNWLNTVSQIRDSAQTIYQGASEISQGNNDLSSRTEQQASALEQTAASMEQLNSTVKHNTENAHQASKLATEASQTAKKGGAIVEDVVATMGSITASSKKIVEIIDVINGIAFQTNILALNAAVEAARAGEQGRGFAVVAGEVRNLAQRSGQAAKEIQNLIQESVERVEMGSQQVAHAGETMSDIVKAITHVTDIMGEIASASDEQDKGINQISQAVTEMDGVTQQNAALVQQSAAASASLEEQAQYLTELVAVFRLESVGDGDNTALAGEFMARERAKAPAGQDRSRTLAGEAVVHGRAKELNDKSRANALNNMAPGAAAQTGESAPARTRAKDSGDIPPARTRTKDSPAMPAARGRAGALPDKPLTSRNPTPSGAAHELKRPVVKKTRTDPPRGQGRTPAHEENWETF</sequence>
<name>A0ABY2SP74_9HYPH</name>
<feature type="region of interest" description="Disordered" evidence="11">
    <location>
        <begin position="573"/>
        <end position="666"/>
    </location>
</feature>
<keyword evidence="7 12" id="KW-0472">Membrane</keyword>
<evidence type="ECO:0000256" key="11">
    <source>
        <dbReference type="SAM" id="MobiDB-lite"/>
    </source>
</evidence>
<accession>A0ABY2SP74</accession>
<feature type="region of interest" description="Disordered" evidence="11">
    <location>
        <begin position="281"/>
        <end position="300"/>
    </location>
</feature>
<dbReference type="SMART" id="SM00283">
    <property type="entry name" value="MA"/>
    <property type="match status" value="1"/>
</dbReference>
<evidence type="ECO:0000256" key="12">
    <source>
        <dbReference type="SAM" id="Phobius"/>
    </source>
</evidence>
<dbReference type="Gene3D" id="1.10.287.950">
    <property type="entry name" value="Methyl-accepting chemotaxis protein"/>
    <property type="match status" value="1"/>
</dbReference>
<comment type="caution">
    <text evidence="14">The sequence shown here is derived from an EMBL/GenBank/DDBJ whole genome shotgun (WGS) entry which is preliminary data.</text>
</comment>
<dbReference type="CDD" id="cd11386">
    <property type="entry name" value="MCP_signal"/>
    <property type="match status" value="1"/>
</dbReference>
<dbReference type="Pfam" id="PF02203">
    <property type="entry name" value="TarH"/>
    <property type="match status" value="1"/>
</dbReference>
<feature type="compositionally biased region" description="Basic and acidic residues" evidence="11">
    <location>
        <begin position="657"/>
        <end position="666"/>
    </location>
</feature>
<evidence type="ECO:0000256" key="6">
    <source>
        <dbReference type="ARBA" id="ARBA00022989"/>
    </source>
</evidence>
<dbReference type="EMBL" id="SZPQ01000009">
    <property type="protein sequence ID" value="TKI06951.1"/>
    <property type="molecule type" value="Genomic_DNA"/>
</dbReference>
<comment type="subcellular location">
    <subcellularLocation>
        <location evidence="1">Cell inner membrane</location>
        <topology evidence="1">Multi-pass membrane protein</topology>
    </subcellularLocation>
</comment>
<evidence type="ECO:0000256" key="9">
    <source>
        <dbReference type="ARBA" id="ARBA00029447"/>
    </source>
</evidence>
<keyword evidence="6 12" id="KW-1133">Transmembrane helix</keyword>